<organism evidence="2">
    <name type="scientific">Glycine max</name>
    <name type="common">Soybean</name>
    <name type="synonym">Glycine hispida</name>
    <dbReference type="NCBI Taxonomy" id="3847"/>
    <lineage>
        <taxon>Eukaryota</taxon>
        <taxon>Viridiplantae</taxon>
        <taxon>Streptophyta</taxon>
        <taxon>Embryophyta</taxon>
        <taxon>Tracheophyta</taxon>
        <taxon>Spermatophyta</taxon>
        <taxon>Magnoliopsida</taxon>
        <taxon>eudicotyledons</taxon>
        <taxon>Gunneridae</taxon>
        <taxon>Pentapetalae</taxon>
        <taxon>rosids</taxon>
        <taxon>fabids</taxon>
        <taxon>Fabales</taxon>
        <taxon>Fabaceae</taxon>
        <taxon>Papilionoideae</taxon>
        <taxon>50 kb inversion clade</taxon>
        <taxon>NPAAA clade</taxon>
        <taxon>indigoferoid/millettioid clade</taxon>
        <taxon>Phaseoleae</taxon>
        <taxon>Glycine</taxon>
        <taxon>Glycine subgen. Soja</taxon>
    </lineage>
</organism>
<evidence type="ECO:0000313" key="2">
    <source>
        <dbReference type="EMBL" id="KRH12511.1"/>
    </source>
</evidence>
<keyword evidence="4" id="KW-1185">Reference proteome</keyword>
<dbReference type="Pfam" id="PF03468">
    <property type="entry name" value="XS"/>
    <property type="match status" value="1"/>
</dbReference>
<dbReference type="EMBL" id="CM000848">
    <property type="protein sequence ID" value="KRH12511.1"/>
    <property type="molecule type" value="Genomic_DNA"/>
</dbReference>
<dbReference type="STRING" id="3847.A0A0R0GDB3"/>
<dbReference type="GO" id="GO:0031047">
    <property type="term" value="P:regulatory ncRNA-mediated gene silencing"/>
    <property type="evidence" value="ECO:0007669"/>
    <property type="project" value="InterPro"/>
</dbReference>
<accession>A0A0R0GDB3</accession>
<dbReference type="InterPro" id="IPR044287">
    <property type="entry name" value="SGS3"/>
</dbReference>
<dbReference type="OrthoDB" id="1702712at2759"/>
<dbReference type="Gramene" id="KRH12511">
    <property type="protein sequence ID" value="KRH12511"/>
    <property type="gene ID" value="GLYMA_15G175700"/>
</dbReference>
<dbReference type="InParanoid" id="A0A0R0GDB3"/>
<evidence type="ECO:0000259" key="1">
    <source>
        <dbReference type="Pfam" id="PF03468"/>
    </source>
</evidence>
<dbReference type="InterPro" id="IPR038588">
    <property type="entry name" value="XS_domain_sf"/>
</dbReference>
<evidence type="ECO:0000313" key="4">
    <source>
        <dbReference type="Proteomes" id="UP000008827"/>
    </source>
</evidence>
<sequence>MSVLIFEASTSGYLKTEPLHKHFAEQGTDKDSWFSRLILYPNFPEQFPFIYKLNEQNCYFVNFPLWRS</sequence>
<reference evidence="3" key="2">
    <citation type="submission" date="2018-02" db="UniProtKB">
        <authorList>
            <consortium name="EnsemblPlants"/>
        </authorList>
    </citation>
    <scope>IDENTIFICATION</scope>
    <source>
        <strain evidence="3">Williams 82</strain>
    </source>
</reference>
<dbReference type="AlphaFoldDB" id="A0A0R0GDB3"/>
<reference evidence="2" key="3">
    <citation type="submission" date="2018-07" db="EMBL/GenBank/DDBJ databases">
        <title>WGS assembly of Glycine max.</title>
        <authorList>
            <person name="Schmutz J."/>
            <person name="Cannon S."/>
            <person name="Schlueter J."/>
            <person name="Ma J."/>
            <person name="Mitros T."/>
            <person name="Nelson W."/>
            <person name="Hyten D."/>
            <person name="Song Q."/>
            <person name="Thelen J."/>
            <person name="Cheng J."/>
            <person name="Xu D."/>
            <person name="Hellsten U."/>
            <person name="May G."/>
            <person name="Yu Y."/>
            <person name="Sakurai T."/>
            <person name="Umezawa T."/>
            <person name="Bhattacharyya M."/>
            <person name="Sandhu D."/>
            <person name="Valliyodan B."/>
            <person name="Lindquist E."/>
            <person name="Peto M."/>
            <person name="Grant D."/>
            <person name="Shu S."/>
            <person name="Goodstein D."/>
            <person name="Barry K."/>
            <person name="Futrell-Griggs M."/>
            <person name="Abernathy B."/>
            <person name="Du J."/>
            <person name="Tian Z."/>
            <person name="Zhu L."/>
            <person name="Gill N."/>
            <person name="Joshi T."/>
            <person name="Libault M."/>
            <person name="Sethuraman A."/>
            <person name="Zhang X."/>
            <person name="Shinozaki K."/>
            <person name="Nguyen H."/>
            <person name="Wing R."/>
            <person name="Cregan P."/>
            <person name="Specht J."/>
            <person name="Grimwood J."/>
            <person name="Rokhsar D."/>
            <person name="Stacey G."/>
            <person name="Shoemaker R."/>
            <person name="Jackson S."/>
        </authorList>
    </citation>
    <scope>NUCLEOTIDE SEQUENCE</scope>
    <source>
        <tissue evidence="2">Callus</tissue>
    </source>
</reference>
<protein>
    <recommendedName>
        <fullName evidence="1">XS domain-containing protein</fullName>
    </recommendedName>
</protein>
<dbReference type="Gene3D" id="3.30.70.2890">
    <property type="entry name" value="XS domain"/>
    <property type="match status" value="1"/>
</dbReference>
<dbReference type="PANTHER" id="PTHR46602:SF1">
    <property type="entry name" value="PROTEIN SUPPRESSOR OF GENE SILENCING 3"/>
    <property type="match status" value="1"/>
</dbReference>
<dbReference type="GO" id="GO:0051607">
    <property type="term" value="P:defense response to virus"/>
    <property type="evidence" value="ECO:0007669"/>
    <property type="project" value="InterPro"/>
</dbReference>
<dbReference type="EnsemblPlants" id="KRH12511">
    <property type="protein sequence ID" value="KRH12511"/>
    <property type="gene ID" value="GLYMA_15G175700"/>
</dbReference>
<name>A0A0R0GDB3_SOYBN</name>
<reference evidence="2 3" key="1">
    <citation type="journal article" date="2010" name="Nature">
        <title>Genome sequence of the palaeopolyploid soybean.</title>
        <authorList>
            <person name="Schmutz J."/>
            <person name="Cannon S.B."/>
            <person name="Schlueter J."/>
            <person name="Ma J."/>
            <person name="Mitros T."/>
            <person name="Nelson W."/>
            <person name="Hyten D.L."/>
            <person name="Song Q."/>
            <person name="Thelen J.J."/>
            <person name="Cheng J."/>
            <person name="Xu D."/>
            <person name="Hellsten U."/>
            <person name="May G.D."/>
            <person name="Yu Y."/>
            <person name="Sakurai T."/>
            <person name="Umezawa T."/>
            <person name="Bhattacharyya M.K."/>
            <person name="Sandhu D."/>
            <person name="Valliyodan B."/>
            <person name="Lindquist E."/>
            <person name="Peto M."/>
            <person name="Grant D."/>
            <person name="Shu S."/>
            <person name="Goodstein D."/>
            <person name="Barry K."/>
            <person name="Futrell-Griggs M."/>
            <person name="Abernathy B."/>
            <person name="Du J."/>
            <person name="Tian Z."/>
            <person name="Zhu L."/>
            <person name="Gill N."/>
            <person name="Joshi T."/>
            <person name="Libault M."/>
            <person name="Sethuraman A."/>
            <person name="Zhang X.-C."/>
            <person name="Shinozaki K."/>
            <person name="Nguyen H.T."/>
            <person name="Wing R.A."/>
            <person name="Cregan P."/>
            <person name="Specht J."/>
            <person name="Grimwood J."/>
            <person name="Rokhsar D."/>
            <person name="Stacey G."/>
            <person name="Shoemaker R.C."/>
            <person name="Jackson S.A."/>
        </authorList>
    </citation>
    <scope>NUCLEOTIDE SEQUENCE [LARGE SCALE GENOMIC DNA]</scope>
    <source>
        <strain evidence="3">cv. Williams 82</strain>
        <tissue evidence="2">Callus</tissue>
    </source>
</reference>
<evidence type="ECO:0000313" key="3">
    <source>
        <dbReference type="EnsemblPlants" id="KRH12511"/>
    </source>
</evidence>
<dbReference type="Proteomes" id="UP000008827">
    <property type="component" value="Chromosome 15"/>
</dbReference>
<gene>
    <name evidence="2" type="ORF">GLYMA_15G175700</name>
</gene>
<dbReference type="InterPro" id="IPR005380">
    <property type="entry name" value="XS_domain"/>
</dbReference>
<dbReference type="PANTHER" id="PTHR46602">
    <property type="entry name" value="PROTEIN SUPPRESSOR OF GENE SILENCING 3"/>
    <property type="match status" value="1"/>
</dbReference>
<feature type="domain" description="XS" evidence="1">
    <location>
        <begin position="1"/>
        <end position="35"/>
    </location>
</feature>
<proteinExistence type="predicted"/>